<dbReference type="InterPro" id="IPR013548">
    <property type="entry name" value="Plexin_cytoplasmic_RasGAP_dom"/>
</dbReference>
<dbReference type="GO" id="GO:0017154">
    <property type="term" value="F:semaphorin receptor activity"/>
    <property type="evidence" value="ECO:0007669"/>
    <property type="project" value="InterPro"/>
</dbReference>
<feature type="coiled-coil region" evidence="1">
    <location>
        <begin position="413"/>
        <end position="458"/>
    </location>
</feature>
<organism evidence="4 5">
    <name type="scientific">Mugilogobius chulae</name>
    <name type="common">yellowstripe goby</name>
    <dbReference type="NCBI Taxonomy" id="88201"/>
    <lineage>
        <taxon>Eukaryota</taxon>
        <taxon>Metazoa</taxon>
        <taxon>Chordata</taxon>
        <taxon>Craniata</taxon>
        <taxon>Vertebrata</taxon>
        <taxon>Euteleostomi</taxon>
        <taxon>Actinopterygii</taxon>
        <taxon>Neopterygii</taxon>
        <taxon>Teleostei</taxon>
        <taxon>Neoteleostei</taxon>
        <taxon>Acanthomorphata</taxon>
        <taxon>Gobiaria</taxon>
        <taxon>Gobiiformes</taxon>
        <taxon>Gobioidei</taxon>
        <taxon>Gobiidae</taxon>
        <taxon>Gobionellinae</taxon>
        <taxon>Mugilogobius</taxon>
    </lineage>
</organism>
<dbReference type="Gene3D" id="3.10.20.90">
    <property type="entry name" value="Phosphatidylinositol 3-kinase Catalytic Subunit, Chain A, domain 1"/>
    <property type="match status" value="1"/>
</dbReference>
<dbReference type="GO" id="GO:0007162">
    <property type="term" value="P:negative regulation of cell adhesion"/>
    <property type="evidence" value="ECO:0007669"/>
    <property type="project" value="TreeGrafter"/>
</dbReference>
<evidence type="ECO:0000259" key="2">
    <source>
        <dbReference type="Pfam" id="PF08337"/>
    </source>
</evidence>
<dbReference type="SUPFAM" id="SSF48350">
    <property type="entry name" value="GTPase activation domain, GAP"/>
    <property type="match status" value="1"/>
</dbReference>
<dbReference type="GO" id="GO:0005886">
    <property type="term" value="C:plasma membrane"/>
    <property type="evidence" value="ECO:0007669"/>
    <property type="project" value="TreeGrafter"/>
</dbReference>
<feature type="domain" description="Plexin cytoplasmic RasGAP" evidence="2">
    <location>
        <begin position="120"/>
        <end position="286"/>
    </location>
</feature>
<feature type="domain" description="Plexin cytoplasmic RhoGTPase-binding" evidence="3">
    <location>
        <begin position="12"/>
        <end position="108"/>
    </location>
</feature>
<gene>
    <name evidence="4" type="ORF">WMY93_021282</name>
</gene>
<name>A0AAW0NA64_9GOBI</name>
<sequence>MRERARERERERISNFKLKVLFEVGSDGDTSEPLEVVALTCDTVDQVKDKILTTFRAKFGFMYNVPIRELCIEYVREKASLRLEEVDLSSEKLGDVTMLNTMKHYKVRYYNVLVSGWSHHQSTFTKISCSPQFSESVKDDQDFSGKYFHLIDPDIVDELKNPERKKLKLKEVHLTKLLATKVAVHSFVEELFRCIWGLQHNKAPLAVKHFFDFLDAQAEDMKITDPDVLHIWKTNSLPLRFWVNILKNPQFVFDLEKRPHLDGCLSVIAQAFMDSFSLSDTQLGKEVKVYYKQIQDQPSITDSDFRTFLQNESKKHENEFNEAAALKELYKFIQRYFTESGTKGTTTEKKIETSSSSASLTSLNANHDVEDGANVSPVATDIRTVGSEIMTKGLDDLKMQMAKDLSDFREMINNDIKSQLDELSTNIDQKLQAAASQIEEATRRLEEVERTLPELKSLTWP</sequence>
<keyword evidence="1" id="KW-0175">Coiled coil</keyword>
<dbReference type="EMBL" id="JBBPFD010000015">
    <property type="protein sequence ID" value="KAK7895957.1"/>
    <property type="molecule type" value="Genomic_DNA"/>
</dbReference>
<keyword evidence="5" id="KW-1185">Reference proteome</keyword>
<dbReference type="GO" id="GO:0030334">
    <property type="term" value="P:regulation of cell migration"/>
    <property type="evidence" value="ECO:0007669"/>
    <property type="project" value="TreeGrafter"/>
</dbReference>
<dbReference type="PANTHER" id="PTHR22625">
    <property type="entry name" value="PLEXIN"/>
    <property type="match status" value="1"/>
</dbReference>
<dbReference type="Proteomes" id="UP001460270">
    <property type="component" value="Unassembled WGS sequence"/>
</dbReference>
<reference evidence="5" key="1">
    <citation type="submission" date="2024-04" db="EMBL/GenBank/DDBJ databases">
        <title>Salinicola lusitanus LLJ914,a marine bacterium isolated from the Okinawa Trough.</title>
        <authorList>
            <person name="Li J."/>
        </authorList>
    </citation>
    <scope>NUCLEOTIDE SEQUENCE [LARGE SCALE GENOMIC DNA]</scope>
</reference>
<proteinExistence type="predicted"/>
<dbReference type="Gene3D" id="1.10.506.10">
    <property type="entry name" value="GTPase Activation - p120gap, domain 1"/>
    <property type="match status" value="2"/>
</dbReference>
<comment type="caution">
    <text evidence="4">The sequence shown here is derived from an EMBL/GenBank/DDBJ whole genome shotgun (WGS) entry which is preliminary data.</text>
</comment>
<evidence type="ECO:0008006" key="6">
    <source>
        <dbReference type="Google" id="ProtNLM"/>
    </source>
</evidence>
<dbReference type="Pfam" id="PF20170">
    <property type="entry name" value="Plexin_RBD"/>
    <property type="match status" value="1"/>
</dbReference>
<dbReference type="AlphaFoldDB" id="A0AAW0NA64"/>
<dbReference type="GO" id="GO:0050772">
    <property type="term" value="P:positive regulation of axonogenesis"/>
    <property type="evidence" value="ECO:0007669"/>
    <property type="project" value="TreeGrafter"/>
</dbReference>
<evidence type="ECO:0000259" key="3">
    <source>
        <dbReference type="Pfam" id="PF20170"/>
    </source>
</evidence>
<dbReference type="InterPro" id="IPR008936">
    <property type="entry name" value="Rho_GTPase_activation_prot"/>
</dbReference>
<accession>A0AAW0NA64</accession>
<dbReference type="InterPro" id="IPR046800">
    <property type="entry name" value="Plexin_RBD"/>
</dbReference>
<dbReference type="Pfam" id="PF08337">
    <property type="entry name" value="Plexin_cytopl"/>
    <property type="match status" value="1"/>
</dbReference>
<dbReference type="PANTHER" id="PTHR22625:SF4">
    <property type="entry name" value="PLEXIN-C1"/>
    <property type="match status" value="1"/>
</dbReference>
<evidence type="ECO:0000313" key="5">
    <source>
        <dbReference type="Proteomes" id="UP001460270"/>
    </source>
</evidence>
<dbReference type="InterPro" id="IPR031148">
    <property type="entry name" value="Plexin"/>
</dbReference>
<protein>
    <recommendedName>
        <fullName evidence="6">Plexin cytoplasmic RasGAP domain-containing protein</fullName>
    </recommendedName>
</protein>
<evidence type="ECO:0000313" key="4">
    <source>
        <dbReference type="EMBL" id="KAK7895957.1"/>
    </source>
</evidence>
<dbReference type="GO" id="GO:0002116">
    <property type="term" value="C:semaphorin receptor complex"/>
    <property type="evidence" value="ECO:0007669"/>
    <property type="project" value="TreeGrafter"/>
</dbReference>
<evidence type="ECO:0000256" key="1">
    <source>
        <dbReference type="SAM" id="Coils"/>
    </source>
</evidence>
<dbReference type="GO" id="GO:0008360">
    <property type="term" value="P:regulation of cell shape"/>
    <property type="evidence" value="ECO:0007669"/>
    <property type="project" value="TreeGrafter"/>
</dbReference>